<dbReference type="EMBL" id="CP019688">
    <property type="protein sequence ID" value="AQQ15270.1"/>
    <property type="molecule type" value="Genomic_DNA"/>
</dbReference>
<keyword evidence="1" id="KW-1133">Transmembrane helix</keyword>
<dbReference type="InterPro" id="IPR046498">
    <property type="entry name" value="Rv1476-like"/>
</dbReference>
<name>A0A1Q2HWX0_9CORY</name>
<reference evidence="2 3" key="1">
    <citation type="submission" date="2016-12" db="EMBL/GenBank/DDBJ databases">
        <authorList>
            <person name="Song W.-J."/>
            <person name="Kurnit D.M."/>
        </authorList>
    </citation>
    <scope>NUCLEOTIDE SEQUENCE [LARGE SCALE GENOMIC DNA]</scope>
    <source>
        <strain evidence="2 3">DSM 30827</strain>
    </source>
</reference>
<dbReference type="RefSeq" id="WP_095659984.1">
    <property type="nucleotide sequence ID" value="NZ_CP019688.1"/>
</dbReference>
<keyword evidence="3" id="KW-1185">Reference proteome</keyword>
<dbReference type="KEGG" id="cgv:CGLAU_06540"/>
<evidence type="ECO:0000313" key="3">
    <source>
        <dbReference type="Proteomes" id="UP000217209"/>
    </source>
</evidence>
<accession>A0A1Q2HWX0</accession>
<gene>
    <name evidence="2" type="ORF">CGLAU_06540</name>
</gene>
<sequence>MSTAHFSETADIAGLVAQLREDGIAFGTENPVNPVLESDLVQALADVAASGGPAADQVSIVVLEQTPDHVPQLRDLAQDLQLETGVETVLIRTPHAVAGVSDELTRAQIEQGQRAMAGQPDYADGVRAFFEAADGLSLPWPGIAAAMFIAVSLVVAATWFAIRSSSSPRVA</sequence>
<dbReference type="Proteomes" id="UP000217209">
    <property type="component" value="Chromosome"/>
</dbReference>
<dbReference type="OrthoDB" id="4406842at2"/>
<proteinExistence type="predicted"/>
<evidence type="ECO:0000256" key="1">
    <source>
        <dbReference type="SAM" id="Phobius"/>
    </source>
</evidence>
<dbReference type="Pfam" id="PF20381">
    <property type="entry name" value="Rv1476"/>
    <property type="match status" value="1"/>
</dbReference>
<keyword evidence="1" id="KW-0812">Transmembrane</keyword>
<dbReference type="AlphaFoldDB" id="A0A1Q2HWX0"/>
<evidence type="ECO:0000313" key="2">
    <source>
        <dbReference type="EMBL" id="AQQ15270.1"/>
    </source>
</evidence>
<organism evidence="2 3">
    <name type="scientific">Corynebacterium glaucum</name>
    <dbReference type="NCBI Taxonomy" id="187491"/>
    <lineage>
        <taxon>Bacteria</taxon>
        <taxon>Bacillati</taxon>
        <taxon>Actinomycetota</taxon>
        <taxon>Actinomycetes</taxon>
        <taxon>Mycobacteriales</taxon>
        <taxon>Corynebacteriaceae</taxon>
        <taxon>Corynebacterium</taxon>
    </lineage>
</organism>
<keyword evidence="1" id="KW-0472">Membrane</keyword>
<protein>
    <recommendedName>
        <fullName evidence="4">1-deoxy-D-xylulose-5-phosphate synthase</fullName>
    </recommendedName>
</protein>
<evidence type="ECO:0008006" key="4">
    <source>
        <dbReference type="Google" id="ProtNLM"/>
    </source>
</evidence>
<feature type="transmembrane region" description="Helical" evidence="1">
    <location>
        <begin position="140"/>
        <end position="162"/>
    </location>
</feature>